<keyword evidence="1" id="KW-1133">Transmembrane helix</keyword>
<gene>
    <name evidence="2" type="ORF">AS033_10045</name>
    <name evidence="3" type="ORF">RSA11_06010</name>
</gene>
<reference evidence="2 4" key="1">
    <citation type="journal article" date="2015" name="Int. J. Syst. Evol. Microbiol.">
        <title>Exiguobacterium enclense sp. nov., isolated from sediment.</title>
        <authorList>
            <person name="Dastager S.G."/>
            <person name="Mawlankar R."/>
            <person name="Sonalkar V.V."/>
            <person name="Thorat M.N."/>
            <person name="Mual P."/>
            <person name="Verma A."/>
            <person name="Krishnamurthi S."/>
            <person name="Tang S.K."/>
            <person name="Li W.J."/>
        </authorList>
    </citation>
    <scope>NUCLEOTIDE SEQUENCE [LARGE SCALE GENOMIC DNA]</scope>
    <source>
        <strain evidence="2 4">NIO-1109</strain>
    </source>
</reference>
<comment type="caution">
    <text evidence="2">The sequence shown here is derived from an EMBL/GenBank/DDBJ whole genome shotgun (WGS) entry which is preliminary data.</text>
</comment>
<feature type="transmembrane region" description="Helical" evidence="1">
    <location>
        <begin position="65"/>
        <end position="84"/>
    </location>
</feature>
<dbReference type="Pfam" id="PF04657">
    <property type="entry name" value="DMT_YdcZ"/>
    <property type="match status" value="1"/>
</dbReference>
<dbReference type="Proteomes" id="UP000053797">
    <property type="component" value="Unassembled WGS sequence"/>
</dbReference>
<dbReference type="GO" id="GO:0005886">
    <property type="term" value="C:plasma membrane"/>
    <property type="evidence" value="ECO:0007669"/>
    <property type="project" value="TreeGrafter"/>
</dbReference>
<proteinExistence type="predicted"/>
<dbReference type="Proteomes" id="UP000072605">
    <property type="component" value="Unassembled WGS sequence"/>
</dbReference>
<feature type="transmembrane region" description="Helical" evidence="1">
    <location>
        <begin position="32"/>
        <end position="53"/>
    </location>
</feature>
<protein>
    <submittedName>
        <fullName evidence="3">Membrane protein</fullName>
    </submittedName>
</protein>
<evidence type="ECO:0000313" key="4">
    <source>
        <dbReference type="Proteomes" id="UP000053797"/>
    </source>
</evidence>
<dbReference type="OrthoDB" id="9789346at2"/>
<evidence type="ECO:0000256" key="1">
    <source>
        <dbReference type="SAM" id="Phobius"/>
    </source>
</evidence>
<dbReference type="GeneID" id="90838988"/>
<evidence type="ECO:0000313" key="3">
    <source>
        <dbReference type="EMBL" id="KTR27363.1"/>
    </source>
</evidence>
<dbReference type="PANTHER" id="PTHR34821:SF3">
    <property type="entry name" value="MEMBRANE PROTEIN"/>
    <property type="match status" value="1"/>
</dbReference>
<dbReference type="RefSeq" id="WP_023466686.1">
    <property type="nucleotide sequence ID" value="NZ_FMYN01000003.1"/>
</dbReference>
<dbReference type="PANTHER" id="PTHR34821">
    <property type="entry name" value="INNER MEMBRANE PROTEIN YDCZ"/>
    <property type="match status" value="1"/>
</dbReference>
<name>A0A0V8GEG1_9BACL</name>
<dbReference type="InterPro" id="IPR006750">
    <property type="entry name" value="YdcZ"/>
</dbReference>
<feature type="transmembrane region" description="Helical" evidence="1">
    <location>
        <begin position="90"/>
        <end position="109"/>
    </location>
</feature>
<keyword evidence="1" id="KW-0812">Transmembrane</keyword>
<sequence length="141" mass="15373">MRGVLFAIAGGFFLTLQSVANARISQTIGTWQAATITQMTGFIVAILLAIVLRDRSFSAMRRVKPLYLAGGAFAAIILFSNMTAVHRMGVTLTISLFLLAQLALALWIDGRGWFGVMKRRLRGPQIIGILMMVAGIFILKS</sequence>
<organism evidence="2 4">
    <name type="scientific">Exiguobacterium indicum</name>
    <dbReference type="NCBI Taxonomy" id="296995"/>
    <lineage>
        <taxon>Bacteria</taxon>
        <taxon>Bacillati</taxon>
        <taxon>Bacillota</taxon>
        <taxon>Bacilli</taxon>
        <taxon>Bacillales</taxon>
        <taxon>Bacillales Family XII. Incertae Sedis</taxon>
        <taxon>Exiguobacterium</taxon>
    </lineage>
</organism>
<dbReference type="EMBL" id="LDQV01000015">
    <property type="protein sequence ID" value="KTR27363.1"/>
    <property type="molecule type" value="Genomic_DNA"/>
</dbReference>
<keyword evidence="1" id="KW-0472">Membrane</keyword>
<dbReference type="EMBL" id="LNQL01000003">
    <property type="protein sequence ID" value="KSU48664.1"/>
    <property type="molecule type" value="Genomic_DNA"/>
</dbReference>
<feature type="transmembrane region" description="Helical" evidence="1">
    <location>
        <begin position="121"/>
        <end position="139"/>
    </location>
</feature>
<evidence type="ECO:0000313" key="5">
    <source>
        <dbReference type="Proteomes" id="UP000072605"/>
    </source>
</evidence>
<dbReference type="AlphaFoldDB" id="A0A0V8GEG1"/>
<accession>A0A0V8GEG1</accession>
<reference evidence="3 5" key="2">
    <citation type="journal article" date="2016" name="Front. Microbiol.">
        <title>Genomic Resource of Rice Seed Associated Bacteria.</title>
        <authorList>
            <person name="Midha S."/>
            <person name="Bansal K."/>
            <person name="Sharma S."/>
            <person name="Kumar N."/>
            <person name="Patil P.P."/>
            <person name="Chaudhry V."/>
            <person name="Patil P.B."/>
        </authorList>
    </citation>
    <scope>NUCLEOTIDE SEQUENCE [LARGE SCALE GENOMIC DNA]</scope>
    <source>
        <strain evidence="3 5">RSA11</strain>
    </source>
</reference>
<evidence type="ECO:0000313" key="2">
    <source>
        <dbReference type="EMBL" id="KSU48664.1"/>
    </source>
</evidence>